<evidence type="ECO:0000313" key="8">
    <source>
        <dbReference type="Proteomes" id="UP000278733"/>
    </source>
</evidence>
<dbReference type="Proteomes" id="UP000278733">
    <property type="component" value="Chromosome"/>
</dbReference>
<keyword evidence="7" id="KW-0032">Aminotransferase</keyword>
<evidence type="ECO:0000256" key="5">
    <source>
        <dbReference type="ARBA" id="ARBA00022962"/>
    </source>
</evidence>
<dbReference type="EC" id="2.6.1.16" evidence="2"/>
<dbReference type="GO" id="GO:0016853">
    <property type="term" value="F:isomerase activity"/>
    <property type="evidence" value="ECO:0007669"/>
    <property type="project" value="UniProtKB-KW"/>
</dbReference>
<dbReference type="GO" id="GO:0006487">
    <property type="term" value="P:protein N-linked glycosylation"/>
    <property type="evidence" value="ECO:0007669"/>
    <property type="project" value="TreeGrafter"/>
</dbReference>
<dbReference type="GO" id="GO:0006002">
    <property type="term" value="P:fructose 6-phosphate metabolic process"/>
    <property type="evidence" value="ECO:0007669"/>
    <property type="project" value="TreeGrafter"/>
</dbReference>
<dbReference type="CDD" id="cd05008">
    <property type="entry name" value="SIS_GlmS_GlmD_1"/>
    <property type="match status" value="1"/>
</dbReference>
<evidence type="ECO:0000313" key="7">
    <source>
        <dbReference type="EMBL" id="VEH65839.1"/>
    </source>
</evidence>
<dbReference type="GO" id="GO:0006047">
    <property type="term" value="P:UDP-N-acetylglucosamine metabolic process"/>
    <property type="evidence" value="ECO:0007669"/>
    <property type="project" value="TreeGrafter"/>
</dbReference>
<evidence type="ECO:0000256" key="3">
    <source>
        <dbReference type="ARBA" id="ARBA00016090"/>
    </source>
</evidence>
<gene>
    <name evidence="7" type="primary">glmS_2</name>
    <name evidence="7" type="ORF">NCTC8284_00991</name>
</gene>
<dbReference type="Pfam" id="PF01380">
    <property type="entry name" value="SIS"/>
    <property type="match status" value="1"/>
</dbReference>
<name>A0A3S4Y067_9PAST</name>
<keyword evidence="7" id="KW-0808">Transferase</keyword>
<dbReference type="PROSITE" id="PS51464">
    <property type="entry name" value="SIS"/>
    <property type="match status" value="1"/>
</dbReference>
<evidence type="ECO:0000256" key="4">
    <source>
        <dbReference type="ARBA" id="ARBA00022737"/>
    </source>
</evidence>
<evidence type="ECO:0000256" key="2">
    <source>
        <dbReference type="ARBA" id="ARBA00012916"/>
    </source>
</evidence>
<dbReference type="KEGG" id="rpne:NCTC8284_00991"/>
<comment type="catalytic activity">
    <reaction evidence="1">
        <text>D-fructose 6-phosphate + L-glutamine = D-glucosamine 6-phosphate + L-glutamate</text>
        <dbReference type="Rhea" id="RHEA:13237"/>
        <dbReference type="ChEBI" id="CHEBI:29985"/>
        <dbReference type="ChEBI" id="CHEBI:58359"/>
        <dbReference type="ChEBI" id="CHEBI:58725"/>
        <dbReference type="ChEBI" id="CHEBI:61527"/>
        <dbReference type="EC" id="2.6.1.16"/>
    </reaction>
</comment>
<keyword evidence="4" id="KW-0677">Repeat</keyword>
<keyword evidence="7" id="KW-0413">Isomerase</keyword>
<dbReference type="PANTHER" id="PTHR10937:SF0">
    <property type="entry name" value="GLUTAMINE--FRUCTOSE-6-PHOSPHATE TRANSAMINASE (ISOMERIZING)"/>
    <property type="match status" value="1"/>
</dbReference>
<proteinExistence type="predicted"/>
<accession>A0A3S4Y067</accession>
<organism evidence="7 8">
    <name type="scientific">Rodentibacter pneumotropicus</name>
    <dbReference type="NCBI Taxonomy" id="758"/>
    <lineage>
        <taxon>Bacteria</taxon>
        <taxon>Pseudomonadati</taxon>
        <taxon>Pseudomonadota</taxon>
        <taxon>Gammaproteobacteria</taxon>
        <taxon>Pasteurellales</taxon>
        <taxon>Pasteurellaceae</taxon>
        <taxon>Rodentibacter</taxon>
    </lineage>
</organism>
<dbReference type="GO" id="GO:0005829">
    <property type="term" value="C:cytosol"/>
    <property type="evidence" value="ECO:0007669"/>
    <property type="project" value="TreeGrafter"/>
</dbReference>
<dbReference type="Gene3D" id="3.40.50.10490">
    <property type="entry name" value="Glucose-6-phosphate isomerase like protein, domain 1"/>
    <property type="match status" value="1"/>
</dbReference>
<dbReference type="GO" id="GO:0004360">
    <property type="term" value="F:glutamine-fructose-6-phosphate transaminase (isomerizing) activity"/>
    <property type="evidence" value="ECO:0007669"/>
    <property type="project" value="UniProtKB-EC"/>
</dbReference>
<evidence type="ECO:0000256" key="1">
    <source>
        <dbReference type="ARBA" id="ARBA00001031"/>
    </source>
</evidence>
<sequence length="123" mass="13535">MEGRINHNNVIVESIGNGAKDILEKVQHIQIVACGTSYNAGMVARYWFEALAGVSCDVEIASEFRYRKFVTRPNSLLLTLSQSGETADTLAALRLAKEKGYMAAMTIVTSQDLLLCVNLILRL</sequence>
<feature type="domain" description="SIS" evidence="6">
    <location>
        <begin position="11"/>
        <end position="123"/>
    </location>
</feature>
<dbReference type="EMBL" id="LR134405">
    <property type="protein sequence ID" value="VEH65839.1"/>
    <property type="molecule type" value="Genomic_DNA"/>
</dbReference>
<dbReference type="GO" id="GO:0097367">
    <property type="term" value="F:carbohydrate derivative binding"/>
    <property type="evidence" value="ECO:0007669"/>
    <property type="project" value="InterPro"/>
</dbReference>
<protein>
    <recommendedName>
        <fullName evidence="3">Glutamine--fructose-6-phosphate aminotransferase [isomerizing]</fullName>
        <ecNumber evidence="2">2.6.1.16</ecNumber>
    </recommendedName>
</protein>
<dbReference type="PANTHER" id="PTHR10937">
    <property type="entry name" value="GLUCOSAMINE--FRUCTOSE-6-PHOSPHATE AMINOTRANSFERASE, ISOMERIZING"/>
    <property type="match status" value="1"/>
</dbReference>
<dbReference type="SUPFAM" id="SSF53697">
    <property type="entry name" value="SIS domain"/>
    <property type="match status" value="1"/>
</dbReference>
<dbReference type="InterPro" id="IPR001347">
    <property type="entry name" value="SIS_dom"/>
</dbReference>
<dbReference type="InterPro" id="IPR035466">
    <property type="entry name" value="GlmS/AgaS_SIS"/>
</dbReference>
<evidence type="ECO:0000259" key="6">
    <source>
        <dbReference type="PROSITE" id="PS51464"/>
    </source>
</evidence>
<dbReference type="AlphaFoldDB" id="A0A3S4Y067"/>
<reference evidence="7 8" key="1">
    <citation type="submission" date="2018-12" db="EMBL/GenBank/DDBJ databases">
        <authorList>
            <consortium name="Pathogen Informatics"/>
        </authorList>
    </citation>
    <scope>NUCLEOTIDE SEQUENCE [LARGE SCALE GENOMIC DNA]</scope>
    <source>
        <strain evidence="7 8">NCTC8284</strain>
    </source>
</reference>
<dbReference type="InterPro" id="IPR046348">
    <property type="entry name" value="SIS_dom_sf"/>
</dbReference>
<keyword evidence="5" id="KW-0315">Glutamine amidotransferase</keyword>